<organism evidence="1 2">
    <name type="scientific">Colletotrichum liriopes</name>
    <dbReference type="NCBI Taxonomy" id="708192"/>
    <lineage>
        <taxon>Eukaryota</taxon>
        <taxon>Fungi</taxon>
        <taxon>Dikarya</taxon>
        <taxon>Ascomycota</taxon>
        <taxon>Pezizomycotina</taxon>
        <taxon>Sordariomycetes</taxon>
        <taxon>Hypocreomycetidae</taxon>
        <taxon>Glomerellales</taxon>
        <taxon>Glomerellaceae</taxon>
        <taxon>Colletotrichum</taxon>
        <taxon>Colletotrichum spaethianum species complex</taxon>
    </lineage>
</organism>
<proteinExistence type="predicted"/>
<name>A0AA37H1Q6_9PEZI</name>
<accession>A0AA37H1Q6</accession>
<evidence type="ECO:0000313" key="1">
    <source>
        <dbReference type="EMBL" id="GJC90690.1"/>
    </source>
</evidence>
<evidence type="ECO:0000313" key="2">
    <source>
        <dbReference type="Proteomes" id="UP001055172"/>
    </source>
</evidence>
<keyword evidence="2" id="KW-1185">Reference proteome</keyword>
<sequence>MHYKTIATVTAAASVAVAQRPADTPICDYYTTALLKNNTAENQYILLTLLVNTVVIGNC</sequence>
<comment type="caution">
    <text evidence="1">The sequence shown here is derived from an EMBL/GenBank/DDBJ whole genome shotgun (WGS) entry which is preliminary data.</text>
</comment>
<dbReference type="EMBL" id="BPPX01000058">
    <property type="protein sequence ID" value="GJC90690.1"/>
    <property type="molecule type" value="Genomic_DNA"/>
</dbReference>
<gene>
    <name evidence="1" type="ORF">ColLi_13528</name>
</gene>
<protein>
    <submittedName>
        <fullName evidence="1">Uncharacterized protein</fullName>
    </submittedName>
</protein>
<dbReference type="Proteomes" id="UP001055172">
    <property type="component" value="Unassembled WGS sequence"/>
</dbReference>
<reference evidence="1 2" key="1">
    <citation type="submission" date="2021-07" db="EMBL/GenBank/DDBJ databases">
        <title>Genome data of Colletotrichum spaethianum.</title>
        <authorList>
            <person name="Utami Y.D."/>
            <person name="Hiruma K."/>
        </authorList>
    </citation>
    <scope>NUCLEOTIDE SEQUENCE [LARGE SCALE GENOMIC DNA]</scope>
    <source>
        <strain evidence="1 2">MAFF 242679</strain>
    </source>
</reference>
<dbReference type="AlphaFoldDB" id="A0AA37H1Q6"/>